<feature type="compositionally biased region" description="Polar residues" evidence="1">
    <location>
        <begin position="20"/>
        <end position="31"/>
    </location>
</feature>
<proteinExistence type="predicted"/>
<reference evidence="2" key="1">
    <citation type="submission" date="2023-08" db="EMBL/GenBank/DDBJ databases">
        <authorList>
            <person name="Chen Y."/>
            <person name="Shah S."/>
            <person name="Dougan E. K."/>
            <person name="Thang M."/>
            <person name="Chan C."/>
        </authorList>
    </citation>
    <scope>NUCLEOTIDE SEQUENCE</scope>
</reference>
<evidence type="ECO:0000256" key="1">
    <source>
        <dbReference type="SAM" id="MobiDB-lite"/>
    </source>
</evidence>
<feature type="compositionally biased region" description="Low complexity" evidence="1">
    <location>
        <begin position="1"/>
        <end position="19"/>
    </location>
</feature>
<evidence type="ECO:0000313" key="3">
    <source>
        <dbReference type="Proteomes" id="UP001178507"/>
    </source>
</evidence>
<dbReference type="Proteomes" id="UP001178507">
    <property type="component" value="Unassembled WGS sequence"/>
</dbReference>
<name>A0AA36IDR2_9DINO</name>
<comment type="caution">
    <text evidence="2">The sequence shown here is derived from an EMBL/GenBank/DDBJ whole genome shotgun (WGS) entry which is preliminary data.</text>
</comment>
<protein>
    <submittedName>
        <fullName evidence="2">Uncharacterized protein</fullName>
    </submittedName>
</protein>
<feature type="region of interest" description="Disordered" evidence="1">
    <location>
        <begin position="1"/>
        <end position="49"/>
    </location>
</feature>
<dbReference type="AlphaFoldDB" id="A0AA36IDR2"/>
<feature type="compositionally biased region" description="Polar residues" evidence="1">
    <location>
        <begin position="195"/>
        <end position="204"/>
    </location>
</feature>
<feature type="compositionally biased region" description="Low complexity" evidence="1">
    <location>
        <begin position="171"/>
        <end position="180"/>
    </location>
</feature>
<feature type="compositionally biased region" description="Low complexity" evidence="1">
    <location>
        <begin position="280"/>
        <end position="290"/>
    </location>
</feature>
<organism evidence="2 3">
    <name type="scientific">Effrenium voratum</name>
    <dbReference type="NCBI Taxonomy" id="2562239"/>
    <lineage>
        <taxon>Eukaryota</taxon>
        <taxon>Sar</taxon>
        <taxon>Alveolata</taxon>
        <taxon>Dinophyceae</taxon>
        <taxon>Suessiales</taxon>
        <taxon>Symbiodiniaceae</taxon>
        <taxon>Effrenium</taxon>
    </lineage>
</organism>
<feature type="region of interest" description="Disordered" evidence="1">
    <location>
        <begin position="453"/>
        <end position="520"/>
    </location>
</feature>
<feature type="region of interest" description="Disordered" evidence="1">
    <location>
        <begin position="109"/>
        <end position="151"/>
    </location>
</feature>
<dbReference type="Gene3D" id="1.10.287.1490">
    <property type="match status" value="1"/>
</dbReference>
<feature type="non-terminal residue" evidence="2">
    <location>
        <position position="675"/>
    </location>
</feature>
<dbReference type="EMBL" id="CAUJNA010001257">
    <property type="protein sequence ID" value="CAJ1385584.1"/>
    <property type="molecule type" value="Genomic_DNA"/>
</dbReference>
<evidence type="ECO:0000313" key="2">
    <source>
        <dbReference type="EMBL" id="CAJ1385584.1"/>
    </source>
</evidence>
<keyword evidence="3" id="KW-1185">Reference proteome</keyword>
<gene>
    <name evidence="2" type="ORF">EVOR1521_LOCUS12161</name>
</gene>
<accession>A0AA36IDR2</accession>
<sequence length="675" mass="75732">RASASGSVSSSRLPVSSRANGSNGIVHSRSSPRPFAPYRNGVKPFDERKGLETAEERVLSMAQNHNGLSAEVDRMNEQLLEVGGHQTPDEREELMSKVGSLLTEVDSQLSSGKQIQQGRDRARKAAEAALQATQANQVDVPTRGSESDLANLRLQEEVQRLTEENAELKRAAQASASALAELRRERDTLRDAAQGSPSDTSQSHLDAAGAQMELASLRQERDQLQNAQQDSEDTIKRLQHTIDKLHQESHDHKTMAQEELRQLQKQNEDLRQERDRLRDSAQASPNSSSESRLRAVMTSGTATVEELRHAIASVEAVLDEAKREMERKQLRERRAAYEQLHHALDKADEELLEVAIEAAKAADVDDEDILKAQNKLLELQMMSPEERAARAKRQLETQQKKDAFQMVKKDDAEGLAKLLDGLDGGTSWQDWRDYAGRTLVRCAGDLRAPNAQVVLAERTKKSPPLTKPPFMRQQTPPQEEREQLLPSTPPGAVSTMTEASRPRRHSMPEPSPREESRGPPVLVKAADFAFDDEDDDQKPEISEEEAEKLKAQALRAVVQDDCISLAEVLKSVRRTVWSRWENKAGKDLLTLSQERGSSSVYSLLAKCLGMVKEVKREFYEERQTVWVFVNGDVQPRRATVLEDTPEECDDVLLEFWDGDDPPARFERCLVRAMWS</sequence>
<feature type="region of interest" description="Disordered" evidence="1">
    <location>
        <begin position="167"/>
        <end position="295"/>
    </location>
</feature>
<feature type="compositionally biased region" description="Low complexity" evidence="1">
    <location>
        <begin position="127"/>
        <end position="137"/>
    </location>
</feature>
<feature type="compositionally biased region" description="Basic and acidic residues" evidence="1">
    <location>
        <begin position="233"/>
        <end position="279"/>
    </location>
</feature>
<feature type="compositionally biased region" description="Basic and acidic residues" evidence="1">
    <location>
        <begin position="181"/>
        <end position="190"/>
    </location>
</feature>